<dbReference type="AlphaFoldDB" id="A0A0F4JHN1"/>
<reference evidence="3 4" key="1">
    <citation type="submission" date="2015-02" db="EMBL/GenBank/DDBJ databases">
        <authorList>
            <person name="Ju K.-S."/>
            <person name="Doroghazi J.R."/>
            <person name="Metcalf W."/>
        </authorList>
    </citation>
    <scope>NUCLEOTIDE SEQUENCE [LARGE SCALE GENOMIC DNA]</scope>
    <source>
        <strain evidence="3 4">NRRL ISP-5550</strain>
    </source>
</reference>
<feature type="non-terminal residue" evidence="3">
    <location>
        <position position="84"/>
    </location>
</feature>
<dbReference type="GO" id="GO:0006556">
    <property type="term" value="P:S-adenosylmethionine biosynthetic process"/>
    <property type="evidence" value="ECO:0007669"/>
    <property type="project" value="InterPro"/>
</dbReference>
<dbReference type="EMBL" id="JZWV01000364">
    <property type="protein sequence ID" value="KJY33324.1"/>
    <property type="molecule type" value="Genomic_DNA"/>
</dbReference>
<proteinExistence type="predicted"/>
<organism evidence="3 4">
    <name type="scientific">Streptomyces katrae</name>
    <dbReference type="NCBI Taxonomy" id="68223"/>
    <lineage>
        <taxon>Bacteria</taxon>
        <taxon>Bacillati</taxon>
        <taxon>Actinomycetota</taxon>
        <taxon>Actinomycetes</taxon>
        <taxon>Kitasatosporales</taxon>
        <taxon>Streptomycetaceae</taxon>
        <taxon>Streptomyces</taxon>
    </lineage>
</organism>
<dbReference type="SUPFAM" id="SSF55973">
    <property type="entry name" value="S-adenosylmethionine synthetase"/>
    <property type="match status" value="1"/>
</dbReference>
<keyword evidence="4" id="KW-1185">Reference proteome</keyword>
<dbReference type="GO" id="GO:0004478">
    <property type="term" value="F:methionine adenosyltransferase activity"/>
    <property type="evidence" value="ECO:0007669"/>
    <property type="project" value="UniProtKB-EC"/>
</dbReference>
<dbReference type="GO" id="GO:0046872">
    <property type="term" value="F:metal ion binding"/>
    <property type="evidence" value="ECO:0007669"/>
    <property type="project" value="UniProtKB-KW"/>
</dbReference>
<feature type="domain" description="S-adenosylmethionine synthetase N-terminal" evidence="2">
    <location>
        <begin position="4"/>
        <end position="83"/>
    </location>
</feature>
<gene>
    <name evidence="3" type="ORF">VR44_14125</name>
</gene>
<dbReference type="eggNOG" id="COG0192">
    <property type="taxonomic scope" value="Bacteria"/>
</dbReference>
<dbReference type="RefSeq" id="WP_045947828.1">
    <property type="nucleotide sequence ID" value="NZ_JZWV01000364.1"/>
</dbReference>
<dbReference type="InterPro" id="IPR002133">
    <property type="entry name" value="S-AdoMet_synthetase"/>
</dbReference>
<dbReference type="InterPro" id="IPR022636">
    <property type="entry name" value="S-AdoMet_synthetase_sfam"/>
</dbReference>
<keyword evidence="1" id="KW-0479">Metal-binding</keyword>
<name>A0A0F4JHN1_9ACTN</name>
<dbReference type="InterPro" id="IPR022628">
    <property type="entry name" value="S-AdoMet_synt_N"/>
</dbReference>
<dbReference type="PANTHER" id="PTHR11964">
    <property type="entry name" value="S-ADENOSYLMETHIONINE SYNTHETASE"/>
    <property type="match status" value="1"/>
</dbReference>
<dbReference type="Gene3D" id="3.30.300.10">
    <property type="match status" value="1"/>
</dbReference>
<protein>
    <submittedName>
        <fullName evidence="3">S-adenosylmethionine synthetase</fullName>
        <ecNumber evidence="3">2.5.1.6</ecNumber>
    </submittedName>
</protein>
<dbReference type="Proteomes" id="UP000033551">
    <property type="component" value="Unassembled WGS sequence"/>
</dbReference>
<evidence type="ECO:0000259" key="2">
    <source>
        <dbReference type="Pfam" id="PF00438"/>
    </source>
</evidence>
<evidence type="ECO:0000313" key="4">
    <source>
        <dbReference type="Proteomes" id="UP000033551"/>
    </source>
</evidence>
<dbReference type="EC" id="2.5.1.6" evidence="3"/>
<dbReference type="Pfam" id="PF00438">
    <property type="entry name" value="S-AdoMet_synt_N"/>
    <property type="match status" value="1"/>
</dbReference>
<dbReference type="STRING" id="68223.GCA_002028425_01394"/>
<dbReference type="GO" id="GO:0005524">
    <property type="term" value="F:ATP binding"/>
    <property type="evidence" value="ECO:0007669"/>
    <property type="project" value="InterPro"/>
</dbReference>
<accession>A0A0F4JHN1</accession>
<sequence>MSRRLFTSESVTEGHPDKIADQISDTILDALLAEDPTSRVAVETLITTGLVHIAGEVTTKAYAPIAQLVRDKILEIGYDSSKKG</sequence>
<keyword evidence="3" id="KW-0808">Transferase</keyword>
<comment type="caution">
    <text evidence="3">The sequence shown here is derived from an EMBL/GenBank/DDBJ whole genome shotgun (WGS) entry which is preliminary data.</text>
</comment>
<evidence type="ECO:0000313" key="3">
    <source>
        <dbReference type="EMBL" id="KJY33324.1"/>
    </source>
</evidence>
<evidence type="ECO:0000256" key="1">
    <source>
        <dbReference type="ARBA" id="ARBA00022723"/>
    </source>
</evidence>